<dbReference type="InterPro" id="IPR029063">
    <property type="entry name" value="SAM-dependent_MTases_sf"/>
</dbReference>
<keyword evidence="8" id="KW-1185">Reference proteome</keyword>
<keyword evidence="2" id="KW-0808">Transferase</keyword>
<comment type="caution">
    <text evidence="7">The sequence shown here is derived from an EMBL/GenBank/DDBJ whole genome shotgun (WGS) entry which is preliminary data.</text>
</comment>
<dbReference type="PRINTS" id="PR00507">
    <property type="entry name" value="N12N6MTFRASE"/>
</dbReference>
<dbReference type="InterPro" id="IPR003356">
    <property type="entry name" value="DNA_methylase_A-5"/>
</dbReference>
<dbReference type="Pfam" id="PF22837">
    <property type="entry name" value="M_Eco57I_C"/>
    <property type="match status" value="1"/>
</dbReference>
<dbReference type="GO" id="GO:0009007">
    <property type="term" value="F:site-specific DNA-methyltransferase (adenine-specific) activity"/>
    <property type="evidence" value="ECO:0007669"/>
    <property type="project" value="UniProtKB-EC"/>
</dbReference>
<proteinExistence type="predicted"/>
<evidence type="ECO:0000256" key="1">
    <source>
        <dbReference type="ARBA" id="ARBA00022603"/>
    </source>
</evidence>
<evidence type="ECO:0000256" key="2">
    <source>
        <dbReference type="ARBA" id="ARBA00022679"/>
    </source>
</evidence>
<keyword evidence="1" id="KW-0489">Methyltransferase</keyword>
<dbReference type="PROSITE" id="PS00092">
    <property type="entry name" value="N6_MTASE"/>
    <property type="match status" value="1"/>
</dbReference>
<evidence type="ECO:0000259" key="6">
    <source>
        <dbReference type="Pfam" id="PF22837"/>
    </source>
</evidence>
<keyword evidence="7" id="KW-0255">Endonuclease</keyword>
<dbReference type="Gene3D" id="3.40.50.150">
    <property type="entry name" value="Vaccinia Virus protein VP39"/>
    <property type="match status" value="1"/>
</dbReference>
<evidence type="ECO:0000313" key="7">
    <source>
        <dbReference type="EMBL" id="MFB9823646.1"/>
    </source>
</evidence>
<sequence>MSSICHRLSAKQLKWWTVQMGDMSEAAIHFDLYHHLQNAIEDGPRRGNRTYGTVSPEFGDGIDGFADLIVFDDDDEPVLTIEAKKPEGSNKREIDPYSPKVIKQAFSYAAQIGSRYFATFNGDRFVLFNTFEEGAQLLERSTKSYEISSLEKFADSILDEIARLEEGEAKWDSLDDAFIERVRSLHEQITPPMQSSLSDHLEESEDFRSDFIEWVEAQGFEYDEMDDDEREEVQENFAEQAAYLIVNKIIFYRILEDSNAYADDVKPLAVSIHRVQEDLEDYFTDVVENVDFEAIFEHDEVFSEIPLDPVAGRIRDFIIELDDQDLTQFDSDVIGRIYEGVIPAERRHDMGEYYTPPAICDLITRLTIRDANADVLDPACGSGGFPVSAYHRKREMLAKPQGSHTRILDDLYGIDINRFPAHLSAINLAIQDLSSHTENVQIRVKDFFKVLPATEEYEGEVGDASGESSEEYIMTPDDMDAVVGNPPYIRHESIDDKERVRWHLPYVDADHISSKADIYAYFVTHATEFLRDGGRLGFITSDRWLDTSYGEDLQEFILDNYEIKAVIKFDKQAFEDALIGSTVLIIEKQPTQSERDNNTTKFLRVKQSLDIDDIVEIVEDDYEAEQIIRTDEYRLVTRTQEDLYSEDKWNLFFIAPPVYFEALGETDTELSDVADLSYGKKTGANPFFCRKTEDVEDLGIEEYTTPLLKASGQITQIDFDGPISEEWRMVDLHDLVEEAQSDIGQRFASGDDESVMTTDKEARVKDWLKDNGHETLVEYIGWGEDQGYHERASMKSRDIWFDLGDLPYPPIFVPEFTWRTFRASWAADSDGVCTNKFYNVQPKAGVDAKLLCAILNTRLMHLNAELGGRWTGGQGMDRIDLMLYEARDLPLLDPREIDEDDREDIIEAFDELIEGEKRHGPDPEASDVEEERDELDRAVLSAMGLEDKVEDVKQAVELMITMREKGAGQHTEVLVDRAEEEREVIDIAGVSEARESTTLSDF</sequence>
<feature type="domain" description="Type II methyltransferase M.Eco57I C-terminal" evidence="6">
    <location>
        <begin position="770"/>
        <end position="913"/>
    </location>
</feature>
<dbReference type="Pfam" id="PF02384">
    <property type="entry name" value="N6_Mtase"/>
    <property type="match status" value="1"/>
</dbReference>
<evidence type="ECO:0000259" key="5">
    <source>
        <dbReference type="Pfam" id="PF02384"/>
    </source>
</evidence>
<evidence type="ECO:0000256" key="3">
    <source>
        <dbReference type="ARBA" id="ARBA00022691"/>
    </source>
</evidence>
<organism evidence="7 8">
    <name type="scientific">Halobaculum roseum</name>
    <dbReference type="NCBI Taxonomy" id="2175149"/>
    <lineage>
        <taxon>Archaea</taxon>
        <taxon>Methanobacteriati</taxon>
        <taxon>Methanobacteriota</taxon>
        <taxon>Stenosarchaea group</taxon>
        <taxon>Halobacteria</taxon>
        <taxon>Halobacteriales</taxon>
        <taxon>Haloferacaceae</taxon>
        <taxon>Halobaculum</taxon>
    </lineage>
</organism>
<gene>
    <name evidence="7" type="ORF">ACFFOL_05530</name>
</gene>
<dbReference type="Proteomes" id="UP001589595">
    <property type="component" value="Unassembled WGS sequence"/>
</dbReference>
<keyword evidence="4" id="KW-0680">Restriction system</keyword>
<keyword evidence="3" id="KW-0949">S-adenosyl-L-methionine</keyword>
<dbReference type="GO" id="GO:0032259">
    <property type="term" value="P:methylation"/>
    <property type="evidence" value="ECO:0007669"/>
    <property type="project" value="UniProtKB-KW"/>
</dbReference>
<dbReference type="PANTHER" id="PTHR33841:SF5">
    <property type="entry name" value="DNA METHYLASE (MODIFICATION METHYLASE) (METHYLTRANSFERASE)-RELATED"/>
    <property type="match status" value="1"/>
</dbReference>
<keyword evidence="7" id="KW-0540">Nuclease</keyword>
<accession>A0ABD5MNP5</accession>
<dbReference type="InterPro" id="IPR054520">
    <property type="entry name" value="M_Eco57I_C"/>
</dbReference>
<dbReference type="InterPro" id="IPR002052">
    <property type="entry name" value="DNA_methylase_N6_adenine_CS"/>
</dbReference>
<keyword evidence="7" id="KW-0378">Hydrolase</keyword>
<evidence type="ECO:0000313" key="8">
    <source>
        <dbReference type="Proteomes" id="UP001589595"/>
    </source>
</evidence>
<protein>
    <submittedName>
        <fullName evidence="7">Restriction endonuclease subunit M</fullName>
    </submittedName>
</protein>
<name>A0ABD5MNP5_9EURY</name>
<dbReference type="SUPFAM" id="SSF53335">
    <property type="entry name" value="S-adenosyl-L-methionine-dependent methyltransferases"/>
    <property type="match status" value="1"/>
</dbReference>
<dbReference type="AlphaFoldDB" id="A0ABD5MNP5"/>
<dbReference type="InterPro" id="IPR050953">
    <property type="entry name" value="N4_N6_ade-DNA_methylase"/>
</dbReference>
<dbReference type="GO" id="GO:0009307">
    <property type="term" value="P:DNA restriction-modification system"/>
    <property type="evidence" value="ECO:0007669"/>
    <property type="project" value="UniProtKB-KW"/>
</dbReference>
<evidence type="ECO:0000256" key="4">
    <source>
        <dbReference type="ARBA" id="ARBA00022747"/>
    </source>
</evidence>
<feature type="domain" description="DNA methylase adenine-specific" evidence="5">
    <location>
        <begin position="331"/>
        <end position="596"/>
    </location>
</feature>
<dbReference type="PANTHER" id="PTHR33841">
    <property type="entry name" value="DNA METHYLTRANSFERASE YEEA-RELATED"/>
    <property type="match status" value="1"/>
</dbReference>
<dbReference type="GO" id="GO:0004519">
    <property type="term" value="F:endonuclease activity"/>
    <property type="evidence" value="ECO:0007669"/>
    <property type="project" value="UniProtKB-KW"/>
</dbReference>
<reference evidence="7" key="1">
    <citation type="submission" date="2024-09" db="EMBL/GenBank/DDBJ databases">
        <authorList>
            <person name="Sun Q."/>
        </authorList>
    </citation>
    <scope>NUCLEOTIDE SEQUENCE [LARGE SCALE GENOMIC DNA]</scope>
    <source>
        <strain evidence="7">JCM 31273</strain>
    </source>
</reference>
<dbReference type="EMBL" id="JBHMAJ010000004">
    <property type="protein sequence ID" value="MFB9823646.1"/>
    <property type="molecule type" value="Genomic_DNA"/>
</dbReference>